<keyword evidence="3" id="KW-1185">Reference proteome</keyword>
<accession>A0AAV7TY27</accession>
<feature type="compositionally biased region" description="Basic residues" evidence="1">
    <location>
        <begin position="52"/>
        <end position="68"/>
    </location>
</feature>
<comment type="caution">
    <text evidence="2">The sequence shown here is derived from an EMBL/GenBank/DDBJ whole genome shotgun (WGS) entry which is preliminary data.</text>
</comment>
<name>A0AAV7TY27_PLEWA</name>
<sequence>MHLTSLGYLREQRVDLSTYAGVHRASPIAMMTPRDTRTRYTSSHHDPCPPQQKRRNTRARVVRRSCHA</sequence>
<evidence type="ECO:0000313" key="2">
    <source>
        <dbReference type="EMBL" id="KAJ1181079.1"/>
    </source>
</evidence>
<feature type="region of interest" description="Disordered" evidence="1">
    <location>
        <begin position="38"/>
        <end position="68"/>
    </location>
</feature>
<evidence type="ECO:0000313" key="3">
    <source>
        <dbReference type="Proteomes" id="UP001066276"/>
    </source>
</evidence>
<dbReference type="Proteomes" id="UP001066276">
    <property type="component" value="Chromosome 3_2"/>
</dbReference>
<feature type="compositionally biased region" description="Basic and acidic residues" evidence="1">
    <location>
        <begin position="38"/>
        <end position="47"/>
    </location>
</feature>
<protein>
    <submittedName>
        <fullName evidence="2">Uncharacterized protein</fullName>
    </submittedName>
</protein>
<organism evidence="2 3">
    <name type="scientific">Pleurodeles waltl</name>
    <name type="common">Iberian ribbed newt</name>
    <dbReference type="NCBI Taxonomy" id="8319"/>
    <lineage>
        <taxon>Eukaryota</taxon>
        <taxon>Metazoa</taxon>
        <taxon>Chordata</taxon>
        <taxon>Craniata</taxon>
        <taxon>Vertebrata</taxon>
        <taxon>Euteleostomi</taxon>
        <taxon>Amphibia</taxon>
        <taxon>Batrachia</taxon>
        <taxon>Caudata</taxon>
        <taxon>Salamandroidea</taxon>
        <taxon>Salamandridae</taxon>
        <taxon>Pleurodelinae</taxon>
        <taxon>Pleurodeles</taxon>
    </lineage>
</organism>
<dbReference type="AlphaFoldDB" id="A0AAV7TY27"/>
<gene>
    <name evidence="2" type="ORF">NDU88_006290</name>
</gene>
<reference evidence="2" key="1">
    <citation type="journal article" date="2022" name="bioRxiv">
        <title>Sequencing and chromosome-scale assembly of the giantPleurodeles waltlgenome.</title>
        <authorList>
            <person name="Brown T."/>
            <person name="Elewa A."/>
            <person name="Iarovenko S."/>
            <person name="Subramanian E."/>
            <person name="Araus A.J."/>
            <person name="Petzold A."/>
            <person name="Susuki M."/>
            <person name="Suzuki K.-i.T."/>
            <person name="Hayashi T."/>
            <person name="Toyoda A."/>
            <person name="Oliveira C."/>
            <person name="Osipova E."/>
            <person name="Leigh N.D."/>
            <person name="Simon A."/>
            <person name="Yun M.H."/>
        </authorList>
    </citation>
    <scope>NUCLEOTIDE SEQUENCE</scope>
    <source>
        <strain evidence="2">20211129_DDA</strain>
        <tissue evidence="2">Liver</tissue>
    </source>
</reference>
<proteinExistence type="predicted"/>
<evidence type="ECO:0000256" key="1">
    <source>
        <dbReference type="SAM" id="MobiDB-lite"/>
    </source>
</evidence>
<dbReference type="EMBL" id="JANPWB010000006">
    <property type="protein sequence ID" value="KAJ1181079.1"/>
    <property type="molecule type" value="Genomic_DNA"/>
</dbReference>